<evidence type="ECO:0000256" key="1">
    <source>
        <dbReference type="ARBA" id="ARBA00023122"/>
    </source>
</evidence>
<dbReference type="PROSITE" id="PS51371">
    <property type="entry name" value="CBS"/>
    <property type="match status" value="2"/>
</dbReference>
<dbReference type="STRING" id="144026.SAMN04488568_1131"/>
<proteinExistence type="predicted"/>
<dbReference type="PANTHER" id="PTHR43080">
    <property type="entry name" value="CBS DOMAIN-CONTAINING PROTEIN CBSX3, MITOCHONDRIAL"/>
    <property type="match status" value="1"/>
</dbReference>
<dbReference type="Gene3D" id="3.10.580.10">
    <property type="entry name" value="CBS-domain"/>
    <property type="match status" value="1"/>
</dbReference>
<sequence>MNMDFILRGKGRDVVMIDEARSLQEAANLMDSHGIGALLVCDGHDRPVGVLSERDLIREIALNGTAALSRPAASAILPAFLTAAPDDLIDTVMVRMTDRRVRHLPVLDAGQVVGIVSIGDLVKSKIATVEAETEALRSYIRD</sequence>
<evidence type="ECO:0000313" key="4">
    <source>
        <dbReference type="EMBL" id="SDM50925.1"/>
    </source>
</evidence>
<dbReference type="EMBL" id="FNHG01000013">
    <property type="protein sequence ID" value="SDM50925.1"/>
    <property type="molecule type" value="Genomic_DNA"/>
</dbReference>
<dbReference type="InterPro" id="IPR000644">
    <property type="entry name" value="CBS_dom"/>
</dbReference>
<reference evidence="4 5" key="1">
    <citation type="submission" date="2016-10" db="EMBL/GenBank/DDBJ databases">
        <authorList>
            <person name="de Groot N.N."/>
        </authorList>
    </citation>
    <scope>NUCLEOTIDE SEQUENCE [LARGE SCALE GENOMIC DNA]</scope>
    <source>
        <strain evidence="4 5">DSM 16077</strain>
    </source>
</reference>
<dbReference type="SMART" id="SM00116">
    <property type="entry name" value="CBS"/>
    <property type="match status" value="2"/>
</dbReference>
<evidence type="ECO:0000313" key="5">
    <source>
        <dbReference type="Proteomes" id="UP000199759"/>
    </source>
</evidence>
<accession>A0A1G9TUK9</accession>
<dbReference type="Proteomes" id="UP000199759">
    <property type="component" value="Unassembled WGS sequence"/>
</dbReference>
<keyword evidence="1 2" id="KW-0129">CBS domain</keyword>
<keyword evidence="5" id="KW-1185">Reference proteome</keyword>
<dbReference type="InterPro" id="IPR044725">
    <property type="entry name" value="CBSX3_CBS_dom"/>
</dbReference>
<dbReference type="SUPFAM" id="SSF54631">
    <property type="entry name" value="CBS-domain pair"/>
    <property type="match status" value="1"/>
</dbReference>
<dbReference type="OrthoDB" id="9807125at2"/>
<dbReference type="AlphaFoldDB" id="A0A1G9TUK9"/>
<organism evidence="4 5">
    <name type="scientific">Maricaulis salignorans</name>
    <dbReference type="NCBI Taxonomy" id="144026"/>
    <lineage>
        <taxon>Bacteria</taxon>
        <taxon>Pseudomonadati</taxon>
        <taxon>Pseudomonadota</taxon>
        <taxon>Alphaproteobacteria</taxon>
        <taxon>Maricaulales</taxon>
        <taxon>Maricaulaceae</taxon>
        <taxon>Maricaulis</taxon>
    </lineage>
</organism>
<protein>
    <submittedName>
        <fullName evidence="4">CBS domain-containing protein</fullName>
    </submittedName>
</protein>
<feature type="domain" description="CBS" evidence="3">
    <location>
        <begin position="6"/>
        <end position="68"/>
    </location>
</feature>
<evidence type="ECO:0000256" key="2">
    <source>
        <dbReference type="PROSITE-ProRule" id="PRU00703"/>
    </source>
</evidence>
<gene>
    <name evidence="4" type="ORF">SAMN04488568_1131</name>
</gene>
<dbReference type="CDD" id="cd04623">
    <property type="entry name" value="CBS_pair_bac_euk"/>
    <property type="match status" value="1"/>
</dbReference>
<dbReference type="PANTHER" id="PTHR43080:SF2">
    <property type="entry name" value="CBS DOMAIN-CONTAINING PROTEIN"/>
    <property type="match status" value="1"/>
</dbReference>
<dbReference type="InterPro" id="IPR046342">
    <property type="entry name" value="CBS_dom_sf"/>
</dbReference>
<dbReference type="RefSeq" id="WP_091770516.1">
    <property type="nucleotide sequence ID" value="NZ_FNHG01000013.1"/>
</dbReference>
<feature type="domain" description="CBS" evidence="3">
    <location>
        <begin position="76"/>
        <end position="132"/>
    </location>
</feature>
<name>A0A1G9TUK9_9PROT</name>
<evidence type="ECO:0000259" key="3">
    <source>
        <dbReference type="PROSITE" id="PS51371"/>
    </source>
</evidence>
<dbReference type="InterPro" id="IPR051257">
    <property type="entry name" value="Diverse_CBS-Domain"/>
</dbReference>
<dbReference type="Pfam" id="PF00571">
    <property type="entry name" value="CBS"/>
    <property type="match status" value="2"/>
</dbReference>